<feature type="transmembrane region" description="Helical" evidence="1">
    <location>
        <begin position="13"/>
        <end position="37"/>
    </location>
</feature>
<accession>A0A975Q1N4</accession>
<organism evidence="2 3">
    <name type="scientific">Sphingobium phenoxybenzoativorans</name>
    <dbReference type="NCBI Taxonomy" id="1592790"/>
    <lineage>
        <taxon>Bacteria</taxon>
        <taxon>Pseudomonadati</taxon>
        <taxon>Pseudomonadota</taxon>
        <taxon>Alphaproteobacteria</taxon>
        <taxon>Sphingomonadales</taxon>
        <taxon>Sphingomonadaceae</taxon>
        <taxon>Sphingobium</taxon>
    </lineage>
</organism>
<keyword evidence="1" id="KW-1133">Transmembrane helix</keyword>
<reference evidence="2" key="1">
    <citation type="submission" date="2021-04" db="EMBL/GenBank/DDBJ databases">
        <title>Isolation of p-tert-butylphenol degrading bacteria Sphingobium phenoxybenzoativorans Tas13 from active sludge.</title>
        <authorList>
            <person name="Li Y."/>
        </authorList>
    </citation>
    <scope>NUCLEOTIDE SEQUENCE</scope>
    <source>
        <strain evidence="2">Tas13</strain>
    </source>
</reference>
<dbReference type="EMBL" id="CP073910">
    <property type="protein sequence ID" value="QUT05548.1"/>
    <property type="molecule type" value="Genomic_DNA"/>
</dbReference>
<dbReference type="KEGG" id="spph:KFK14_21730"/>
<evidence type="ECO:0000313" key="3">
    <source>
        <dbReference type="Proteomes" id="UP000681425"/>
    </source>
</evidence>
<evidence type="ECO:0000313" key="2">
    <source>
        <dbReference type="EMBL" id="QUT05548.1"/>
    </source>
</evidence>
<name>A0A975Q1N4_9SPHN</name>
<gene>
    <name evidence="2" type="ORF">KFK14_21730</name>
</gene>
<sequence>MAILGFTTLAGDFAWIALALFTIALSSSVFFAGMGALDERDAKRCYN</sequence>
<dbReference type="AlphaFoldDB" id="A0A975Q1N4"/>
<dbReference type="RefSeq" id="WP_139139273.1">
    <property type="nucleotide sequence ID" value="NZ_CP073910.1"/>
</dbReference>
<protein>
    <submittedName>
        <fullName evidence="2">DUF1328 domain-containing protein</fullName>
    </submittedName>
</protein>
<keyword evidence="1" id="KW-0472">Membrane</keyword>
<evidence type="ECO:0000256" key="1">
    <source>
        <dbReference type="SAM" id="Phobius"/>
    </source>
</evidence>
<keyword evidence="3" id="KW-1185">Reference proteome</keyword>
<proteinExistence type="predicted"/>
<keyword evidence="1" id="KW-0812">Transmembrane</keyword>
<dbReference type="Proteomes" id="UP000681425">
    <property type="component" value="Chromosome"/>
</dbReference>